<evidence type="ECO:0000313" key="5">
    <source>
        <dbReference type="Proteomes" id="UP000318571"/>
    </source>
</evidence>
<accession>A0A553NTN3</accession>
<dbReference type="EMBL" id="VCGU01000010">
    <property type="protein sequence ID" value="TRY68789.1"/>
    <property type="molecule type" value="Genomic_DNA"/>
</dbReference>
<evidence type="ECO:0000256" key="3">
    <source>
        <dbReference type="SAM" id="SignalP"/>
    </source>
</evidence>
<proteinExistence type="predicted"/>
<feature type="region of interest" description="Disordered" evidence="1">
    <location>
        <begin position="469"/>
        <end position="498"/>
    </location>
</feature>
<feature type="compositionally biased region" description="Basic and acidic residues" evidence="1">
    <location>
        <begin position="469"/>
        <end position="486"/>
    </location>
</feature>
<feature type="compositionally biased region" description="Polar residues" evidence="1">
    <location>
        <begin position="521"/>
        <end position="534"/>
    </location>
</feature>
<feature type="transmembrane region" description="Helical" evidence="2">
    <location>
        <begin position="430"/>
        <end position="455"/>
    </location>
</feature>
<protein>
    <recommendedName>
        <fullName evidence="6">ZP domain-containing protein</fullName>
    </recommendedName>
</protein>
<evidence type="ECO:0000313" key="4">
    <source>
        <dbReference type="EMBL" id="TRY68789.1"/>
    </source>
</evidence>
<gene>
    <name evidence="4" type="ORF">TCAL_03066</name>
</gene>
<dbReference type="Proteomes" id="UP000318571">
    <property type="component" value="Chromosome 1"/>
</dbReference>
<reference evidence="4 5" key="1">
    <citation type="journal article" date="2018" name="Nat. Ecol. Evol.">
        <title>Genomic signatures of mitonuclear coevolution across populations of Tigriopus californicus.</title>
        <authorList>
            <person name="Barreto F.S."/>
            <person name="Watson E.T."/>
            <person name="Lima T.G."/>
            <person name="Willett C.S."/>
            <person name="Edmands S."/>
            <person name="Li W."/>
            <person name="Burton R.S."/>
        </authorList>
    </citation>
    <scope>NUCLEOTIDE SEQUENCE [LARGE SCALE GENOMIC DNA]</scope>
    <source>
        <strain evidence="4 5">San Diego</strain>
    </source>
</reference>
<feature type="chain" id="PRO_5021912577" description="ZP domain-containing protein" evidence="3">
    <location>
        <begin position="25"/>
        <end position="563"/>
    </location>
</feature>
<keyword evidence="2" id="KW-0812">Transmembrane</keyword>
<feature type="region of interest" description="Disordered" evidence="1">
    <location>
        <begin position="521"/>
        <end position="563"/>
    </location>
</feature>
<keyword evidence="2" id="KW-0472">Membrane</keyword>
<evidence type="ECO:0000256" key="2">
    <source>
        <dbReference type="SAM" id="Phobius"/>
    </source>
</evidence>
<dbReference type="OMA" id="PWRDTEN"/>
<dbReference type="AlphaFoldDB" id="A0A553NTN3"/>
<evidence type="ECO:0000256" key="1">
    <source>
        <dbReference type="SAM" id="MobiDB-lite"/>
    </source>
</evidence>
<evidence type="ECO:0008006" key="6">
    <source>
        <dbReference type="Google" id="ProtNLM"/>
    </source>
</evidence>
<name>A0A553NTN3_TIGCA</name>
<feature type="signal peptide" evidence="3">
    <location>
        <begin position="1"/>
        <end position="24"/>
    </location>
</feature>
<keyword evidence="5" id="KW-1185">Reference proteome</keyword>
<keyword evidence="3" id="KW-0732">Signal</keyword>
<sequence length="563" mass="62375">MRFMALPHEAHVWIAFAIISWCVANKPPVEEQGQPPKLMVVAAVNDQPVSEENIPEELDSSRISKRIGYVSERDTNQLSEREVAQARKTNRVGPNNPTDLVSDIHCLESPTSNLFTAFLRPPDGQKETSPVLEEKPTADEDLCLITATNLNSVFALDLNRLEECGVKTCSVDGERWLCLLVRFPIMSGLKLPEDEVIEIKCKPQEPSVEGRNVINFQKNAVEQRSPTIYLGGGHDFLSEIGLFRRLAGTDLFASRVQSGSTIELGENGQPMRDERNTARLVTEEGCRNPSYRVLAPVNPWRDTENRLINNFDFRVFMFQDMESGDAIMISAKVVACAKCGRDADAGYGKRRRRSVSGNNSTDSARSASLLDIDEDAKTKRWEENLELKIRLPHDLIHGGGNPAYPESQSGILGVASASAVIPLTESECKLYLILTLSVALTFCVLSAGIVLIACIKRVQQVRSRDRYESKLAHEHQKGEGGGDPEHILTPGSGSSGDSESMKLAYMPYIISYDVRHSMQHTTSQTALQNGSHSVHATPRPVTVRSVKRRDKAKAENRLHMSQS</sequence>
<dbReference type="PANTHER" id="PTHR39959:SF2">
    <property type="entry name" value="RE44287P"/>
    <property type="match status" value="1"/>
</dbReference>
<organism evidence="4 5">
    <name type="scientific">Tigriopus californicus</name>
    <name type="common">Marine copepod</name>
    <dbReference type="NCBI Taxonomy" id="6832"/>
    <lineage>
        <taxon>Eukaryota</taxon>
        <taxon>Metazoa</taxon>
        <taxon>Ecdysozoa</taxon>
        <taxon>Arthropoda</taxon>
        <taxon>Crustacea</taxon>
        <taxon>Multicrustacea</taxon>
        <taxon>Hexanauplia</taxon>
        <taxon>Copepoda</taxon>
        <taxon>Harpacticoida</taxon>
        <taxon>Harpacticidae</taxon>
        <taxon>Tigriopus</taxon>
    </lineage>
</organism>
<comment type="caution">
    <text evidence="4">The sequence shown here is derived from an EMBL/GenBank/DDBJ whole genome shotgun (WGS) entry which is preliminary data.</text>
</comment>
<feature type="compositionally biased region" description="Basic and acidic residues" evidence="1">
    <location>
        <begin position="552"/>
        <end position="563"/>
    </location>
</feature>
<keyword evidence="2" id="KW-1133">Transmembrane helix</keyword>
<dbReference type="PANTHER" id="PTHR39959">
    <property type="entry name" value="RE44287P-RELATED"/>
    <property type="match status" value="1"/>
</dbReference>